<feature type="compositionally biased region" description="Low complexity" evidence="4">
    <location>
        <begin position="21"/>
        <end position="36"/>
    </location>
</feature>
<sequence length="596" mass="66537">MYARFPLKPRNSSSAFRRRTSSSTTLPSIPSSSPRPQTLIPRLRNAAIDLISSRLKQAHHHPIAFLSEHEEAALLPHLRPDDISGILLRSQSLPLPSFRFFRWAMSHPLIHPISPLSHSILAHILTSFRLFSLALLTLSDLVRAHPRHDVFASLVTSSSSCNSNPAVFGMLIKVYIRSGMLHAALNACQRALAIGIVLNANAFNSVLHALVKRNHLDQCWEVYEQMRGAGVSPNAYTFNIMTHALCRGGGASRAWDFLEEMESHGFDPDVVTYNTLIDGYCKVGKTDDALHLFDVMRKRGVEPDLISCTILVRGLCLEGRTKKARQLFDGMLQRGLAPDCIAFNALIAGHCMQGKIRESRVLLQEMVGQGVLPDGFTCSVLVEGYVKCGKLPSCLNLIVQLRSLGVVVPLDVYRHLVGVLCKEERPNAARQLLKWMSEDGHGPDLEIYNMMFHAFCKCNLIRDALNMKDEMGAMKPNLDTYQALICCLCRLSKSAEGEQLMMEMEGSGVVPDSVICAALVDGYCKERNFYKAESIIGYFVLKFKILDQKSFNTLLSAYSNVTDTFKLQERMLKLGFIPDKETCKHLIVKLSQNLDE</sequence>
<name>A0A9D5H6R7_9LILI</name>
<proteinExistence type="inferred from homology"/>
<keyword evidence="6" id="KW-1185">Reference proteome</keyword>
<gene>
    <name evidence="5" type="ORF">J5N97_026511</name>
</gene>
<feature type="repeat" description="PPR" evidence="3">
    <location>
        <begin position="269"/>
        <end position="303"/>
    </location>
</feature>
<comment type="similarity">
    <text evidence="1">Belongs to the PPR family. P subfamily.</text>
</comment>
<feature type="repeat" description="PPR" evidence="3">
    <location>
        <begin position="374"/>
        <end position="408"/>
    </location>
</feature>
<dbReference type="NCBIfam" id="TIGR00756">
    <property type="entry name" value="PPR"/>
    <property type="match status" value="6"/>
</dbReference>
<organism evidence="5 6">
    <name type="scientific">Dioscorea zingiberensis</name>
    <dbReference type="NCBI Taxonomy" id="325984"/>
    <lineage>
        <taxon>Eukaryota</taxon>
        <taxon>Viridiplantae</taxon>
        <taxon>Streptophyta</taxon>
        <taxon>Embryophyta</taxon>
        <taxon>Tracheophyta</taxon>
        <taxon>Spermatophyta</taxon>
        <taxon>Magnoliopsida</taxon>
        <taxon>Liliopsida</taxon>
        <taxon>Dioscoreales</taxon>
        <taxon>Dioscoreaceae</taxon>
        <taxon>Dioscorea</taxon>
    </lineage>
</organism>
<dbReference type="InterPro" id="IPR011990">
    <property type="entry name" value="TPR-like_helical_dom_sf"/>
</dbReference>
<dbReference type="Proteomes" id="UP001085076">
    <property type="component" value="Miscellaneous, Linkage group lg08"/>
</dbReference>
<dbReference type="Gene3D" id="1.25.40.10">
    <property type="entry name" value="Tetratricopeptide repeat domain"/>
    <property type="match status" value="3"/>
</dbReference>
<dbReference type="Pfam" id="PF01535">
    <property type="entry name" value="PPR"/>
    <property type="match status" value="1"/>
</dbReference>
<dbReference type="AlphaFoldDB" id="A0A9D5H6R7"/>
<evidence type="ECO:0008006" key="7">
    <source>
        <dbReference type="Google" id="ProtNLM"/>
    </source>
</evidence>
<reference evidence="5" key="2">
    <citation type="journal article" date="2022" name="Hortic Res">
        <title>The genome of Dioscorea zingiberensis sheds light on the biosynthesis, origin and evolution of the medicinally important diosgenin saponins.</title>
        <authorList>
            <person name="Li Y."/>
            <person name="Tan C."/>
            <person name="Li Z."/>
            <person name="Guo J."/>
            <person name="Li S."/>
            <person name="Chen X."/>
            <person name="Wang C."/>
            <person name="Dai X."/>
            <person name="Yang H."/>
            <person name="Song W."/>
            <person name="Hou L."/>
            <person name="Xu J."/>
            <person name="Tong Z."/>
            <person name="Xu A."/>
            <person name="Yuan X."/>
            <person name="Wang W."/>
            <person name="Yang Q."/>
            <person name="Chen L."/>
            <person name="Sun Z."/>
            <person name="Wang K."/>
            <person name="Pan B."/>
            <person name="Chen J."/>
            <person name="Bao Y."/>
            <person name="Liu F."/>
            <person name="Qi X."/>
            <person name="Gang D.R."/>
            <person name="Wen J."/>
            <person name="Li J."/>
        </authorList>
    </citation>
    <scope>NUCLEOTIDE SEQUENCE</scope>
    <source>
        <strain evidence="5">Dzin_1.0</strain>
    </source>
</reference>
<dbReference type="InterPro" id="IPR050872">
    <property type="entry name" value="PPR_P_subfamily"/>
</dbReference>
<evidence type="ECO:0000256" key="2">
    <source>
        <dbReference type="ARBA" id="ARBA00022737"/>
    </source>
</evidence>
<dbReference type="EMBL" id="JAGGNH010000008">
    <property type="protein sequence ID" value="KAJ0965373.1"/>
    <property type="molecule type" value="Genomic_DNA"/>
</dbReference>
<dbReference type="InterPro" id="IPR002885">
    <property type="entry name" value="PPR_rpt"/>
</dbReference>
<feature type="region of interest" description="Disordered" evidence="4">
    <location>
        <begin position="1"/>
        <end position="36"/>
    </location>
</feature>
<dbReference type="OrthoDB" id="185373at2759"/>
<feature type="repeat" description="PPR" evidence="3">
    <location>
        <begin position="409"/>
        <end position="443"/>
    </location>
</feature>
<accession>A0A9D5H6R7</accession>
<feature type="repeat" description="PPR" evidence="3">
    <location>
        <begin position="304"/>
        <end position="338"/>
    </location>
</feature>
<dbReference type="PANTHER" id="PTHR46128">
    <property type="entry name" value="MITOCHONDRIAL GROUP I INTRON SPLICING FACTOR CCM1"/>
    <property type="match status" value="1"/>
</dbReference>
<dbReference type="PANTHER" id="PTHR46128:SF129">
    <property type="entry name" value="PENTACOTRIPEPTIDE-REPEAT REGION OF PRORP DOMAIN-CONTAINING PROTEIN"/>
    <property type="match status" value="1"/>
</dbReference>
<evidence type="ECO:0000313" key="6">
    <source>
        <dbReference type="Proteomes" id="UP001085076"/>
    </source>
</evidence>
<evidence type="ECO:0000256" key="3">
    <source>
        <dbReference type="PROSITE-ProRule" id="PRU00708"/>
    </source>
</evidence>
<keyword evidence="2" id="KW-0677">Repeat</keyword>
<evidence type="ECO:0000256" key="4">
    <source>
        <dbReference type="SAM" id="MobiDB-lite"/>
    </source>
</evidence>
<dbReference type="PROSITE" id="PS51375">
    <property type="entry name" value="PPR"/>
    <property type="match status" value="8"/>
</dbReference>
<feature type="repeat" description="PPR" evidence="3">
    <location>
        <begin position="234"/>
        <end position="268"/>
    </location>
</feature>
<dbReference type="Pfam" id="PF13041">
    <property type="entry name" value="PPR_2"/>
    <property type="match status" value="4"/>
</dbReference>
<feature type="repeat" description="PPR" evidence="3">
    <location>
        <begin position="199"/>
        <end position="233"/>
    </location>
</feature>
<feature type="repeat" description="PPR" evidence="3">
    <location>
        <begin position="339"/>
        <end position="373"/>
    </location>
</feature>
<reference evidence="5" key="1">
    <citation type="submission" date="2021-03" db="EMBL/GenBank/DDBJ databases">
        <authorList>
            <person name="Li Z."/>
            <person name="Yang C."/>
        </authorList>
    </citation>
    <scope>NUCLEOTIDE SEQUENCE</scope>
    <source>
        <strain evidence="5">Dzin_1.0</strain>
        <tissue evidence="5">Leaf</tissue>
    </source>
</reference>
<evidence type="ECO:0000313" key="5">
    <source>
        <dbReference type="EMBL" id="KAJ0965373.1"/>
    </source>
</evidence>
<comment type="caution">
    <text evidence="5">The sequence shown here is derived from an EMBL/GenBank/DDBJ whole genome shotgun (WGS) entry which is preliminary data.</text>
</comment>
<evidence type="ECO:0000256" key="1">
    <source>
        <dbReference type="ARBA" id="ARBA00007626"/>
    </source>
</evidence>
<protein>
    <recommendedName>
        <fullName evidence="7">Pentatricopeptide repeat-containing protein</fullName>
    </recommendedName>
</protein>
<feature type="repeat" description="PPR" evidence="3">
    <location>
        <begin position="477"/>
        <end position="511"/>
    </location>
</feature>